<keyword evidence="1" id="KW-0479">Metal-binding</keyword>
<name>A0A1I1YLP8_9BACL</name>
<dbReference type="RefSeq" id="WP_091185647.1">
    <property type="nucleotide sequence ID" value="NZ_FOMT01000002.1"/>
</dbReference>
<gene>
    <name evidence="2" type="ORF">SAMN05216378_2706</name>
</gene>
<feature type="binding site" evidence="1">
    <location>
        <position position="55"/>
    </location>
    <ligand>
        <name>Mg(2+)</name>
        <dbReference type="ChEBI" id="CHEBI:18420"/>
        <label>1</label>
    </ligand>
</feature>
<keyword evidence="2" id="KW-0378">Hydrolase</keyword>
<dbReference type="InterPro" id="IPR005502">
    <property type="entry name" value="Ribosyl_crysJ1"/>
</dbReference>
<dbReference type="Proteomes" id="UP000198855">
    <property type="component" value="Unassembled WGS sequence"/>
</dbReference>
<dbReference type="InterPro" id="IPR036705">
    <property type="entry name" value="Ribosyl_crysJ1_sf"/>
</dbReference>
<organism evidence="2 3">
    <name type="scientific">Paenibacillus catalpae</name>
    <dbReference type="NCBI Taxonomy" id="1045775"/>
    <lineage>
        <taxon>Bacteria</taxon>
        <taxon>Bacillati</taxon>
        <taxon>Bacillota</taxon>
        <taxon>Bacilli</taxon>
        <taxon>Bacillales</taxon>
        <taxon>Paenibacillaceae</taxon>
        <taxon>Paenibacillus</taxon>
    </lineage>
</organism>
<evidence type="ECO:0000313" key="3">
    <source>
        <dbReference type="Proteomes" id="UP000198855"/>
    </source>
</evidence>
<proteinExistence type="predicted"/>
<sequence>MRNRILGGLFGVAVGDALGGTTEFMNEAEIRREYGWLEEIIGEGVWNLEAGEITDDTAMTIAVARGIIQNPEDPIEAIGEHFLKWKDTNPKDIGNIIRTVFGLYDGNWTEAARRAGQLLNGQTAGNGTLMRCLPIALAYRDAAVMEEVTRRHSEMTHEDPLATEACLIYNRIARRLLQGEQLTSAILTEITGTRYEQLLNCEPPVTPPDGFVVHTMQWVVHHLLEAETFEEVVQRAANGGGDSDTIGAIAGGLAGIYWGCDGIPSRYADKILLQQNLIELGDALLTLREKGDR</sequence>
<dbReference type="PANTHER" id="PTHR16222:SF12">
    <property type="entry name" value="ADP-RIBOSYLGLYCOHYDROLASE-RELATED"/>
    <property type="match status" value="1"/>
</dbReference>
<evidence type="ECO:0000313" key="2">
    <source>
        <dbReference type="EMBL" id="SFE20441.1"/>
    </source>
</evidence>
<dbReference type="InterPro" id="IPR050792">
    <property type="entry name" value="ADP-ribosylglycohydrolase"/>
</dbReference>
<dbReference type="STRING" id="1045775.SAMN05216378_2706"/>
<keyword evidence="3" id="KW-1185">Reference proteome</keyword>
<feature type="binding site" evidence="1">
    <location>
        <position position="244"/>
    </location>
    <ligand>
        <name>Mg(2+)</name>
        <dbReference type="ChEBI" id="CHEBI:18420"/>
        <label>1</label>
    </ligand>
</feature>
<evidence type="ECO:0000256" key="1">
    <source>
        <dbReference type="PIRSR" id="PIRSR605502-1"/>
    </source>
</evidence>
<dbReference type="OrthoDB" id="9798107at2"/>
<accession>A0A1I1YLP8</accession>
<feature type="binding site" evidence="1">
    <location>
        <position position="56"/>
    </location>
    <ligand>
        <name>Mg(2+)</name>
        <dbReference type="ChEBI" id="CHEBI:18420"/>
        <label>1</label>
    </ligand>
</feature>
<protein>
    <submittedName>
        <fullName evidence="2">ADP-ribosyl-[dinitrogen reductase] hydrolase</fullName>
    </submittedName>
</protein>
<comment type="cofactor">
    <cofactor evidence="1">
        <name>Mg(2+)</name>
        <dbReference type="ChEBI" id="CHEBI:18420"/>
    </cofactor>
    <text evidence="1">Binds 2 magnesium ions per subunit.</text>
</comment>
<dbReference type="Gene3D" id="1.10.4080.10">
    <property type="entry name" value="ADP-ribosylation/Crystallin J1"/>
    <property type="match status" value="1"/>
</dbReference>
<dbReference type="Pfam" id="PF03747">
    <property type="entry name" value="ADP_ribosyl_GH"/>
    <property type="match status" value="1"/>
</dbReference>
<keyword evidence="1" id="KW-0460">Magnesium</keyword>
<dbReference type="GO" id="GO:0016787">
    <property type="term" value="F:hydrolase activity"/>
    <property type="evidence" value="ECO:0007669"/>
    <property type="project" value="UniProtKB-KW"/>
</dbReference>
<dbReference type="AlphaFoldDB" id="A0A1I1YLP8"/>
<dbReference type="GO" id="GO:0046872">
    <property type="term" value="F:metal ion binding"/>
    <property type="evidence" value="ECO:0007669"/>
    <property type="project" value="UniProtKB-KW"/>
</dbReference>
<dbReference type="EMBL" id="FOMT01000002">
    <property type="protein sequence ID" value="SFE20441.1"/>
    <property type="molecule type" value="Genomic_DNA"/>
</dbReference>
<feature type="binding site" evidence="1">
    <location>
        <position position="245"/>
    </location>
    <ligand>
        <name>Mg(2+)</name>
        <dbReference type="ChEBI" id="CHEBI:18420"/>
        <label>1</label>
    </ligand>
</feature>
<feature type="binding site" evidence="1">
    <location>
        <position position="54"/>
    </location>
    <ligand>
        <name>Mg(2+)</name>
        <dbReference type="ChEBI" id="CHEBI:18420"/>
        <label>1</label>
    </ligand>
</feature>
<feature type="binding site" evidence="1">
    <location>
        <position position="242"/>
    </location>
    <ligand>
        <name>Mg(2+)</name>
        <dbReference type="ChEBI" id="CHEBI:18420"/>
        <label>1</label>
    </ligand>
</feature>
<dbReference type="PANTHER" id="PTHR16222">
    <property type="entry name" value="ADP-RIBOSYLGLYCOHYDROLASE"/>
    <property type="match status" value="1"/>
</dbReference>
<reference evidence="3" key="1">
    <citation type="submission" date="2016-10" db="EMBL/GenBank/DDBJ databases">
        <authorList>
            <person name="Varghese N."/>
            <person name="Submissions S."/>
        </authorList>
    </citation>
    <scope>NUCLEOTIDE SEQUENCE [LARGE SCALE GENOMIC DNA]</scope>
    <source>
        <strain evidence="3">CGMCC 1.10784</strain>
    </source>
</reference>
<dbReference type="SUPFAM" id="SSF101478">
    <property type="entry name" value="ADP-ribosylglycohydrolase"/>
    <property type="match status" value="1"/>
</dbReference>